<feature type="domain" description="Carbohydrate kinase PfkB" evidence="1">
    <location>
        <begin position="42"/>
        <end position="302"/>
    </location>
</feature>
<dbReference type="Pfam" id="PF00294">
    <property type="entry name" value="PfkB"/>
    <property type="match status" value="1"/>
</dbReference>
<dbReference type="InterPro" id="IPR029056">
    <property type="entry name" value="Ribokinase-like"/>
</dbReference>
<comment type="caution">
    <text evidence="2">The sequence shown here is derived from an EMBL/GenBank/DDBJ whole genome shotgun (WGS) entry which is preliminary data.</text>
</comment>
<dbReference type="Proteomes" id="UP000242877">
    <property type="component" value="Unassembled WGS sequence"/>
</dbReference>
<keyword evidence="2" id="KW-0418">Kinase</keyword>
<dbReference type="EMBL" id="AZGZ01000005">
    <property type="protein sequence ID" value="KZZ95228.1"/>
    <property type="molecule type" value="Genomic_DNA"/>
</dbReference>
<dbReference type="PANTHER" id="PTHR47098">
    <property type="entry name" value="PROTEIN MAK32"/>
    <property type="match status" value="1"/>
</dbReference>
<name>A0A168BFC2_9EURO</name>
<dbReference type="SUPFAM" id="SSF53613">
    <property type="entry name" value="Ribokinase-like"/>
    <property type="match status" value="1"/>
</dbReference>
<dbReference type="GO" id="GO:0016301">
    <property type="term" value="F:kinase activity"/>
    <property type="evidence" value="ECO:0007669"/>
    <property type="project" value="UniProtKB-KW"/>
</dbReference>
<dbReference type="OrthoDB" id="497927at2759"/>
<dbReference type="AlphaFoldDB" id="A0A168BFC2"/>
<accession>A0A168BFC2</accession>
<keyword evidence="2" id="KW-0808">Transferase</keyword>
<dbReference type="InterPro" id="IPR011611">
    <property type="entry name" value="PfkB_dom"/>
</dbReference>
<reference evidence="2 3" key="1">
    <citation type="journal article" date="2016" name="Genome Biol. Evol.">
        <title>Divergent and convergent evolution of fungal pathogenicity.</title>
        <authorList>
            <person name="Shang Y."/>
            <person name="Xiao G."/>
            <person name="Zheng P."/>
            <person name="Cen K."/>
            <person name="Zhan S."/>
            <person name="Wang C."/>
        </authorList>
    </citation>
    <scope>NUCLEOTIDE SEQUENCE [LARGE SCALE GENOMIC DNA]</scope>
    <source>
        <strain evidence="2 3">ARSEF 7405</strain>
    </source>
</reference>
<proteinExistence type="predicted"/>
<keyword evidence="3" id="KW-1185">Reference proteome</keyword>
<evidence type="ECO:0000313" key="3">
    <source>
        <dbReference type="Proteomes" id="UP000242877"/>
    </source>
</evidence>
<dbReference type="Gene3D" id="3.40.1190.20">
    <property type="match status" value="1"/>
</dbReference>
<sequence length="382" mass="42474">MATSSAQATSPNFHPVDFTTLGMFIIDDIEFDDPPRVVSDVIGGAAAFAACAARMVAGKQYGQRISWVVDAGTDFPDHIRDKLDSWGVDTVFRPNPDRLTTRSWNGYKKDTDEERHFKYLTPKRRLEAPDLNESQLMAKGFHIISYPGRAVAIVKDIMQRREEIIRQRNLNANDFPRPKFIWEPVPDRCVPEERAAVEEACRYVDVVSPNELELGSLFFGRGSWSPSNPTDVAEAHKLLESGIGPDGNGLLVVRMGKYGCCVLSKEKCSILPAYQYAKVIDPTGGGNSFLGGFTQALVTPDRPPVSDIIARMKGMENWADVVREWEGCLEIPAALACGTIAASFIIEQLGTPVPCSEEEGDKWNGEVYVERLQRYLEARKVQ</sequence>
<dbReference type="VEuPathDB" id="FungiDB:AAP_01716"/>
<dbReference type="PANTHER" id="PTHR47098:SF2">
    <property type="entry name" value="PROTEIN MAK32"/>
    <property type="match status" value="1"/>
</dbReference>
<organism evidence="2 3">
    <name type="scientific">Ascosphaera apis ARSEF 7405</name>
    <dbReference type="NCBI Taxonomy" id="392613"/>
    <lineage>
        <taxon>Eukaryota</taxon>
        <taxon>Fungi</taxon>
        <taxon>Dikarya</taxon>
        <taxon>Ascomycota</taxon>
        <taxon>Pezizomycotina</taxon>
        <taxon>Eurotiomycetes</taxon>
        <taxon>Eurotiomycetidae</taxon>
        <taxon>Onygenales</taxon>
        <taxon>Ascosphaeraceae</taxon>
        <taxon>Ascosphaera</taxon>
    </lineage>
</organism>
<gene>
    <name evidence="2" type="ORF">AAP_01716</name>
</gene>
<protein>
    <submittedName>
        <fullName evidence="2">Kinase, pfkB family protein</fullName>
    </submittedName>
</protein>
<evidence type="ECO:0000313" key="2">
    <source>
        <dbReference type="EMBL" id="KZZ95228.1"/>
    </source>
</evidence>
<evidence type="ECO:0000259" key="1">
    <source>
        <dbReference type="Pfam" id="PF00294"/>
    </source>
</evidence>